<dbReference type="InterPro" id="IPR031804">
    <property type="entry name" value="DUF4743"/>
</dbReference>
<name>I2G0Z9_USTHO</name>
<dbReference type="SUPFAM" id="SSF48371">
    <property type="entry name" value="ARM repeat"/>
    <property type="match status" value="1"/>
</dbReference>
<feature type="region of interest" description="Disordered" evidence="1">
    <location>
        <begin position="1000"/>
        <end position="1049"/>
    </location>
</feature>
<dbReference type="InterPro" id="IPR000086">
    <property type="entry name" value="NUDIX_hydrolase_dom"/>
</dbReference>
<dbReference type="PANTHER" id="PTHR13622">
    <property type="entry name" value="THIAMIN PYROPHOSPHOKINASE"/>
    <property type="match status" value="1"/>
</dbReference>
<dbReference type="OMA" id="TKSTWPG"/>
<dbReference type="SUPFAM" id="SSF55811">
    <property type="entry name" value="Nudix"/>
    <property type="match status" value="1"/>
</dbReference>
<dbReference type="STRING" id="1128400.I2G0Z9"/>
<dbReference type="Proteomes" id="UP000006174">
    <property type="component" value="Unassembled WGS sequence"/>
</dbReference>
<dbReference type="CDD" id="cd03676">
    <property type="entry name" value="NUDIX_Tnr3_like"/>
    <property type="match status" value="1"/>
</dbReference>
<sequence length="1452" mass="158352">MSQPGESFTLLESGTSRQHFKLAKALEDASTPRQRDIVIVETVAELRKQLTSRALSSDVSKLTSALLTLLHCLQHYPASDTTLTVSPATLDVSFALIPALQLLGLATDWKRLLLAHQLLPYLLPLRTHTETDRRLAVNDLLESQVDDLDSKSQTSASASASTSSRPPSFIARSPPSHRYSDPASTRDNKDAQSSISQGSVDDSSSLLLLNTFRANLTAAVGQAEQDNERSDRQRSARLSSRSSSPTLSRSPSRIRLTKIPSHNASSFRIQFRASASLRSLAAGTPQGPAVLPSLASTLVALTKHSDSSIRSLTLNVMLACASFSSSDAADKEGQLEVLDAALTIVRLTLASTYAFSPGSGLDEQQGLILSEMERRVDSNPSVLRSCIRVIDHARAVGLITNAEAACHAVEALQASRWAPMHLDLPEFQQQRIAPSVVTRTEGIRARKAAKQKPTLQSDHDYHGTYAPWLVEACLSSLTKSLRDLLQSSTAVDTSTSVELTKTILRLYNVASQGKAAAFALCVSAAMCIGALHSKSIDSSSPSDGETTALWSSASTHIMSQLHSTNPNRKTTALMLLEALLPIGWAQVTDSEEREDQTSVRSPLQVSEEDMGQLMAFLADPDTSIRKRALTLLDRVDPSITRLLRGQLQSAVDAALSSGGGHSSLPVNESVGDPTLDLMQRLVEVAIFAVASSGFDGSSAQSSEAADSMTALEQAITSVTTYGIFEFFERNFALQETAWLERILISIRTLPLEARLDLLQRLTRGIRKMEDASHATTGLYLVCRLICNLDARDFRGEKDTDSFIRWVSSELLSSHGLPGTLVRLSMDRSEAIAAREAVLGVLARTISLVTQIVGSRRAASDLATGLETLQSTLSKVVEAASPAALRTEAGNLQLICQNHLCLDSDLDGGLARRIFTLASKSHTIEDAVRVLLELHLEPRSPENKSERGNFDSSHISTGSSILATASQLFAPTIGSAKHPTDTKHTFADLRSQHQLPDSVLQSSRLLSPDDSTATLRSSKHDSRSPTGKPRERRSRRDIDHQQASAISSELKRIRDRNIAAAMSDSIANLVLGSNARTQSSDNEVIFSATSSGLLENEEFELVNEVADSERRLDAAAETGQKPSLLDLVHQCHNHEPWLDMSLTPFVLDGVQIGFLPPQVVKACVEDSEKQRQAGAPAVLRKVHFAMHHREIVPPTTATRVCEAITFTPEFSIPERRTAGLNAVAQRWREASIFPDPLDGWRNELYAIYGLNPRPGSRNTIAFKLERSACALFGFATFGVHLTAYTVSPGTGELKVWVPQRSSTKSTWPGYLDNSVAGGIVAGDLPMESMVRECEEEANLESTLVEKHIKQTGVLSYCYKTAKQGWMQPEVEYVYDLPLPSDVTLQPKDGEVDHFELMTLDEIYNKMRQGKFKANCVLVLLDFLIRHGHITAENEPSYRQIVAQLHVDLRLPGP</sequence>
<dbReference type="InterPro" id="IPR015797">
    <property type="entry name" value="NUDIX_hydrolase-like_dom_sf"/>
</dbReference>
<dbReference type="HOGENOM" id="CLU_251955_0_0_1"/>
<protein>
    <submittedName>
        <fullName evidence="3">Conserved uncharacterized protein / related to thiamin pyrophosphokinase</fullName>
    </submittedName>
</protein>
<gene>
    <name evidence="3" type="ORF">UHOR_04195</name>
</gene>
<organism evidence="3 4">
    <name type="scientific">Ustilago hordei</name>
    <name type="common">Barley covered smut fungus</name>
    <dbReference type="NCBI Taxonomy" id="120017"/>
    <lineage>
        <taxon>Eukaryota</taxon>
        <taxon>Fungi</taxon>
        <taxon>Dikarya</taxon>
        <taxon>Basidiomycota</taxon>
        <taxon>Ustilaginomycotina</taxon>
        <taxon>Ustilaginomycetes</taxon>
        <taxon>Ustilaginales</taxon>
        <taxon>Ustilaginaceae</taxon>
        <taxon>Ustilago</taxon>
    </lineage>
</organism>
<dbReference type="OrthoDB" id="10261522at2759"/>
<evidence type="ECO:0000313" key="3">
    <source>
        <dbReference type="EMBL" id="CCF52842.1"/>
    </source>
</evidence>
<dbReference type="FunFam" id="3.90.79.10:FF:000019">
    <property type="entry name" value="Thiamin pyrophosphokinase, putative"/>
    <property type="match status" value="1"/>
</dbReference>
<reference evidence="3 4" key="1">
    <citation type="journal article" date="2012" name="Plant Cell">
        <title>Genome comparison of barley and maize smut fungi reveals targeted loss of RNA silencing components and species-specific presence of transposable elements.</title>
        <authorList>
            <person name="Laurie J.D."/>
            <person name="Ali S."/>
            <person name="Linning R."/>
            <person name="Mannhaupt G."/>
            <person name="Wong P."/>
            <person name="Gueldener U."/>
            <person name="Muensterkoetter M."/>
            <person name="Moore R."/>
            <person name="Kahmann R."/>
            <person name="Bakkeren G."/>
            <person name="Schirawski J."/>
        </authorList>
    </citation>
    <scope>NUCLEOTIDE SEQUENCE [LARGE SCALE GENOMIC DNA]</scope>
    <source>
        <strain evidence="4">Uh4875-4</strain>
    </source>
</reference>
<feature type="region of interest" description="Disordered" evidence="1">
    <location>
        <begin position="146"/>
        <end position="199"/>
    </location>
</feature>
<dbReference type="GO" id="GO:0044715">
    <property type="term" value="F:8-oxo-dGDP phosphatase activity"/>
    <property type="evidence" value="ECO:0007669"/>
    <property type="project" value="UniProtKB-ARBA"/>
</dbReference>
<comment type="caution">
    <text evidence="3">The sequence shown here is derived from an EMBL/GenBank/DDBJ whole genome shotgun (WGS) entry which is preliminary data.</text>
</comment>
<feature type="compositionally biased region" description="Basic and acidic residues" evidence="1">
    <location>
        <begin position="178"/>
        <end position="190"/>
    </location>
</feature>
<evidence type="ECO:0000313" key="4">
    <source>
        <dbReference type="Proteomes" id="UP000006174"/>
    </source>
</evidence>
<proteinExistence type="predicted"/>
<feature type="compositionally biased region" description="Polar residues" evidence="1">
    <location>
        <begin position="1000"/>
        <end position="1015"/>
    </location>
</feature>
<feature type="compositionally biased region" description="Low complexity" evidence="1">
    <location>
        <begin position="236"/>
        <end position="254"/>
    </location>
</feature>
<dbReference type="eggNOG" id="KOG4313">
    <property type="taxonomic scope" value="Eukaryota"/>
</dbReference>
<dbReference type="InterPro" id="IPR016024">
    <property type="entry name" value="ARM-type_fold"/>
</dbReference>
<evidence type="ECO:0000259" key="2">
    <source>
        <dbReference type="PROSITE" id="PS51462"/>
    </source>
</evidence>
<dbReference type="Pfam" id="PF15916">
    <property type="entry name" value="DUF4743"/>
    <property type="match status" value="1"/>
</dbReference>
<dbReference type="Pfam" id="PF00293">
    <property type="entry name" value="NUDIX"/>
    <property type="match status" value="1"/>
</dbReference>
<feature type="compositionally biased region" description="Low complexity" evidence="1">
    <location>
        <begin position="151"/>
        <end position="164"/>
    </location>
</feature>
<evidence type="ECO:0000256" key="1">
    <source>
        <dbReference type="SAM" id="MobiDB-lite"/>
    </source>
</evidence>
<dbReference type="EMBL" id="CAGI01000178">
    <property type="protein sequence ID" value="CCF52842.1"/>
    <property type="molecule type" value="Genomic_DNA"/>
</dbReference>
<feature type="region of interest" description="Disordered" evidence="1">
    <location>
        <begin position="220"/>
        <end position="255"/>
    </location>
</feature>
<dbReference type="PROSITE" id="PS51462">
    <property type="entry name" value="NUDIX"/>
    <property type="match status" value="1"/>
</dbReference>
<keyword evidence="4" id="KW-1185">Reference proteome</keyword>
<dbReference type="InterPro" id="IPR011989">
    <property type="entry name" value="ARM-like"/>
</dbReference>
<dbReference type="Gene3D" id="1.25.10.10">
    <property type="entry name" value="Leucine-rich Repeat Variant"/>
    <property type="match status" value="1"/>
</dbReference>
<accession>I2G0Z9</accession>
<feature type="domain" description="Nudix hydrolase" evidence="2">
    <location>
        <begin position="1271"/>
        <end position="1418"/>
    </location>
</feature>
<dbReference type="PANTHER" id="PTHR13622:SF8">
    <property type="entry name" value="THIAMIN PYROPHOSPHOKINASE 1"/>
    <property type="match status" value="1"/>
</dbReference>
<dbReference type="Gene3D" id="3.90.79.10">
    <property type="entry name" value="Nucleoside Triphosphate Pyrophosphohydrolase"/>
    <property type="match status" value="1"/>
</dbReference>